<dbReference type="AlphaFoldDB" id="W2R1Z2"/>
<dbReference type="Proteomes" id="UP000018817">
    <property type="component" value="Unassembled WGS sequence"/>
</dbReference>
<accession>W2R1Z2</accession>
<reference evidence="3" key="1">
    <citation type="submission" date="2011-12" db="EMBL/GenBank/DDBJ databases">
        <authorList>
            <consortium name="The Broad Institute Genome Sequencing Platform"/>
            <person name="Russ C."/>
            <person name="Tyler B."/>
            <person name="Panabieres F."/>
            <person name="Shan W."/>
            <person name="Tripathy S."/>
            <person name="Grunwald N."/>
            <person name="Machado M."/>
            <person name="Young S.K."/>
            <person name="Zeng Q."/>
            <person name="Gargeya S."/>
            <person name="Fitzgerald M."/>
            <person name="Haas B."/>
            <person name="Abouelleil A."/>
            <person name="Alvarado L."/>
            <person name="Arachchi H.M."/>
            <person name="Berlin A."/>
            <person name="Chapman S.B."/>
            <person name="Gearin G."/>
            <person name="Goldberg J."/>
            <person name="Griggs A."/>
            <person name="Gujja S."/>
            <person name="Hansen M."/>
            <person name="Heiman D."/>
            <person name="Howarth C."/>
            <person name="Larimer J."/>
            <person name="Lui A."/>
            <person name="MacDonald P.J.P."/>
            <person name="McCowen C."/>
            <person name="Montmayeur A."/>
            <person name="Murphy C."/>
            <person name="Neiman D."/>
            <person name="Pearson M."/>
            <person name="Priest M."/>
            <person name="Roberts A."/>
            <person name="Saif S."/>
            <person name="Shea T."/>
            <person name="Sisk P."/>
            <person name="Stolte C."/>
            <person name="Sykes S."/>
            <person name="Wortman J."/>
            <person name="Nusbaum C."/>
            <person name="Birren B."/>
        </authorList>
    </citation>
    <scope>NUCLEOTIDE SEQUENCE [LARGE SCALE GENOMIC DNA]</scope>
    <source>
        <strain evidence="3">INRA-310</strain>
    </source>
</reference>
<evidence type="ECO:0000313" key="3">
    <source>
        <dbReference type="Proteomes" id="UP000018817"/>
    </source>
</evidence>
<protein>
    <submittedName>
        <fullName evidence="2">Uncharacterized protein</fullName>
    </submittedName>
</protein>
<name>W2R1Z2_PHYN3</name>
<evidence type="ECO:0000313" key="2">
    <source>
        <dbReference type="EMBL" id="ETN19457.1"/>
    </source>
</evidence>
<dbReference type="VEuPathDB" id="FungiDB:PPTG_21461"/>
<evidence type="ECO:0000256" key="1">
    <source>
        <dbReference type="SAM" id="MobiDB-lite"/>
    </source>
</evidence>
<sequence length="55" mass="6351">MVDPKRGYLRESQEDEESRRALGGALPTETKKKIFLKRNLNPLLMPPQEAPRITM</sequence>
<dbReference type="EMBL" id="KI669565">
    <property type="protein sequence ID" value="ETN19457.1"/>
    <property type="molecule type" value="Genomic_DNA"/>
</dbReference>
<feature type="region of interest" description="Disordered" evidence="1">
    <location>
        <begin position="1"/>
        <end position="26"/>
    </location>
</feature>
<dbReference type="GeneID" id="20190060"/>
<feature type="compositionally biased region" description="Basic and acidic residues" evidence="1">
    <location>
        <begin position="1"/>
        <end position="20"/>
    </location>
</feature>
<proteinExistence type="predicted"/>
<gene>
    <name evidence="2" type="ORF">PPTG_21461</name>
</gene>
<organism evidence="2 3">
    <name type="scientific">Phytophthora nicotianae (strain INRA-310)</name>
    <name type="common">Phytophthora parasitica</name>
    <dbReference type="NCBI Taxonomy" id="761204"/>
    <lineage>
        <taxon>Eukaryota</taxon>
        <taxon>Sar</taxon>
        <taxon>Stramenopiles</taxon>
        <taxon>Oomycota</taxon>
        <taxon>Peronosporomycetes</taxon>
        <taxon>Peronosporales</taxon>
        <taxon>Peronosporaceae</taxon>
        <taxon>Phytophthora</taxon>
    </lineage>
</organism>
<dbReference type="RefSeq" id="XP_008895720.1">
    <property type="nucleotide sequence ID" value="XM_008897472.1"/>
</dbReference>
<reference evidence="2 3" key="2">
    <citation type="submission" date="2013-11" db="EMBL/GenBank/DDBJ databases">
        <title>The Genome Sequence of Phytophthora parasitica INRA-310.</title>
        <authorList>
            <consortium name="The Broad Institute Genomics Platform"/>
            <person name="Russ C."/>
            <person name="Tyler B."/>
            <person name="Panabieres F."/>
            <person name="Shan W."/>
            <person name="Tripathy S."/>
            <person name="Grunwald N."/>
            <person name="Machado M."/>
            <person name="Johnson C.S."/>
            <person name="Arredondo F."/>
            <person name="Hong C."/>
            <person name="Coffey M."/>
            <person name="Young S.K."/>
            <person name="Zeng Q."/>
            <person name="Gargeya S."/>
            <person name="Fitzgerald M."/>
            <person name="Abouelleil A."/>
            <person name="Alvarado L."/>
            <person name="Chapman S.B."/>
            <person name="Gainer-Dewar J."/>
            <person name="Goldberg J."/>
            <person name="Griggs A."/>
            <person name="Gujja S."/>
            <person name="Hansen M."/>
            <person name="Howarth C."/>
            <person name="Imamovic A."/>
            <person name="Ireland A."/>
            <person name="Larimer J."/>
            <person name="McCowan C."/>
            <person name="Murphy C."/>
            <person name="Pearson M."/>
            <person name="Poon T.W."/>
            <person name="Priest M."/>
            <person name="Roberts A."/>
            <person name="Saif S."/>
            <person name="Shea T."/>
            <person name="Sykes S."/>
            <person name="Wortman J."/>
            <person name="Nusbaum C."/>
            <person name="Birren B."/>
        </authorList>
    </citation>
    <scope>NUCLEOTIDE SEQUENCE [LARGE SCALE GENOMIC DNA]</scope>
    <source>
        <strain evidence="2 3">INRA-310</strain>
    </source>
</reference>